<dbReference type="EMBL" id="CP102480">
    <property type="protein sequence ID" value="UUX49633.1"/>
    <property type="molecule type" value="Genomic_DNA"/>
</dbReference>
<dbReference type="CDD" id="cd08492">
    <property type="entry name" value="PBP2_NikA_DppA_OppA_like_15"/>
    <property type="match status" value="1"/>
</dbReference>
<dbReference type="RefSeq" id="WP_257768405.1">
    <property type="nucleotide sequence ID" value="NZ_CP102480.1"/>
</dbReference>
<accession>A0A9J7AT17</accession>
<comment type="similarity">
    <text evidence="2">Belongs to the bacterial solute-binding protein 5 family.</text>
</comment>
<feature type="domain" description="Solute-binding protein family 5" evidence="4">
    <location>
        <begin position="72"/>
        <end position="429"/>
    </location>
</feature>
<dbReference type="SUPFAM" id="SSF53850">
    <property type="entry name" value="Periplasmic binding protein-like II"/>
    <property type="match status" value="1"/>
</dbReference>
<reference evidence="5" key="1">
    <citation type="submission" date="2022-08" db="EMBL/GenBank/DDBJ databases">
        <title>Nisaea acidiphila sp. nov., isolated from a marine algal debris and emended description of the genus Nisaea Urios et al. 2008.</title>
        <authorList>
            <person name="Kwon K."/>
        </authorList>
    </citation>
    <scope>NUCLEOTIDE SEQUENCE</scope>
    <source>
        <strain evidence="5">MEBiC11861</strain>
    </source>
</reference>
<keyword evidence="6" id="KW-1185">Reference proteome</keyword>
<dbReference type="GO" id="GO:0030288">
    <property type="term" value="C:outer membrane-bounded periplasmic space"/>
    <property type="evidence" value="ECO:0007669"/>
    <property type="project" value="UniProtKB-ARBA"/>
</dbReference>
<dbReference type="Pfam" id="PF00496">
    <property type="entry name" value="SBP_bac_5"/>
    <property type="match status" value="1"/>
</dbReference>
<evidence type="ECO:0000256" key="2">
    <source>
        <dbReference type="ARBA" id="ARBA00005695"/>
    </source>
</evidence>
<dbReference type="GO" id="GO:0015833">
    <property type="term" value="P:peptide transport"/>
    <property type="evidence" value="ECO:0007669"/>
    <property type="project" value="TreeGrafter"/>
</dbReference>
<dbReference type="GO" id="GO:0043190">
    <property type="term" value="C:ATP-binding cassette (ABC) transporter complex"/>
    <property type="evidence" value="ECO:0007669"/>
    <property type="project" value="InterPro"/>
</dbReference>
<dbReference type="InterPro" id="IPR030678">
    <property type="entry name" value="Peptide/Ni-bd"/>
</dbReference>
<comment type="subcellular location">
    <subcellularLocation>
        <location evidence="1">Periplasm</location>
    </subcellularLocation>
</comment>
<dbReference type="KEGG" id="naci:NUH88_19810"/>
<dbReference type="InterPro" id="IPR039424">
    <property type="entry name" value="SBP_5"/>
</dbReference>
<dbReference type="Proteomes" id="UP001060336">
    <property type="component" value="Chromosome"/>
</dbReference>
<evidence type="ECO:0000313" key="6">
    <source>
        <dbReference type="Proteomes" id="UP001060336"/>
    </source>
</evidence>
<evidence type="ECO:0000313" key="5">
    <source>
        <dbReference type="EMBL" id="UUX49633.1"/>
    </source>
</evidence>
<dbReference type="PANTHER" id="PTHR30290">
    <property type="entry name" value="PERIPLASMIC BINDING COMPONENT OF ABC TRANSPORTER"/>
    <property type="match status" value="1"/>
</dbReference>
<evidence type="ECO:0000256" key="1">
    <source>
        <dbReference type="ARBA" id="ARBA00004418"/>
    </source>
</evidence>
<dbReference type="AlphaFoldDB" id="A0A9J7AT17"/>
<protein>
    <submittedName>
        <fullName evidence="5">ABC transporter substrate-binding protein</fullName>
    </submittedName>
</protein>
<proteinExistence type="inferred from homology"/>
<dbReference type="Gene3D" id="3.10.105.10">
    <property type="entry name" value="Dipeptide-binding Protein, Domain 3"/>
    <property type="match status" value="1"/>
</dbReference>
<dbReference type="PIRSF" id="PIRSF002741">
    <property type="entry name" value="MppA"/>
    <property type="match status" value="1"/>
</dbReference>
<gene>
    <name evidence="5" type="ORF">NUH88_19810</name>
</gene>
<sequence>MELSKLLLRAGAIALTAAIPLAAPAKAETSIGVLRTIDTDRYDPHTSTSRATAEVMFMMGDTLVALGPDMKTIHPLLAKSWTVSEDGKLYTFKLRDDVTFCSGKKLTAKDVKATIDRWIAHPKGVVKNRMGDVKEVRAVDDYTVEYELSQPYSELLYQMTQHFHTILNVEDVEKLGDDFGVKGFDGSGPYCFDSWEPRNQLVMKKHEGYNWGPDFYANQGPAKIDTVTWKIVPEENNRVAGIQTGQGDVTQYLPYWSIDQLQANPQISVTSPPFYFWTYYVGFKITRDIVDDLAVRKALNLAVDQKALAEGPFFGKAEAAYAYTHSGTLDYAADQVDESLFGFDPEKAGAILDQAGWAMGDDGFRHKDGKKLELVAYSFANIWRQVMEAIQGDFRKIGVDLKVEVFDATVIWGKLKTQDFDLYTMSYPYVSAGDALNLYFPSGNMPTPNRMNWDDKETDQWLLEGRGALTDADRAAAYAKIQKKVHDAVVWIPVVHEPMFVAAGPRLKPVEAHGIYGAGLYKGLSLELK</sequence>
<dbReference type="GO" id="GO:1904680">
    <property type="term" value="F:peptide transmembrane transporter activity"/>
    <property type="evidence" value="ECO:0007669"/>
    <property type="project" value="TreeGrafter"/>
</dbReference>
<organism evidence="5 6">
    <name type="scientific">Nisaea acidiphila</name>
    <dbReference type="NCBI Taxonomy" id="1862145"/>
    <lineage>
        <taxon>Bacteria</taxon>
        <taxon>Pseudomonadati</taxon>
        <taxon>Pseudomonadota</taxon>
        <taxon>Alphaproteobacteria</taxon>
        <taxon>Rhodospirillales</taxon>
        <taxon>Thalassobaculaceae</taxon>
        <taxon>Nisaea</taxon>
    </lineage>
</organism>
<dbReference type="Gene3D" id="3.40.190.10">
    <property type="entry name" value="Periplasmic binding protein-like II"/>
    <property type="match status" value="1"/>
</dbReference>
<name>A0A9J7AT17_9PROT</name>
<keyword evidence="3" id="KW-0732">Signal</keyword>
<feature type="signal peptide" evidence="3">
    <location>
        <begin position="1"/>
        <end position="27"/>
    </location>
</feature>
<evidence type="ECO:0000259" key="4">
    <source>
        <dbReference type="Pfam" id="PF00496"/>
    </source>
</evidence>
<feature type="chain" id="PRO_5039913226" evidence="3">
    <location>
        <begin position="28"/>
        <end position="529"/>
    </location>
</feature>
<evidence type="ECO:0000256" key="3">
    <source>
        <dbReference type="SAM" id="SignalP"/>
    </source>
</evidence>
<dbReference type="InterPro" id="IPR000914">
    <property type="entry name" value="SBP_5_dom"/>
</dbReference>